<dbReference type="AlphaFoldDB" id="A0A0N8HZU6"/>
<dbReference type="OrthoDB" id="225920at2157"/>
<sequence length="111" mass="12728">MAEFDPETFEEEKYTDHFTELQRAYKNAFETMSEHHDSDLIHVIDQQVLNESEPHFVDGAFEVELPENPADRVTAVSVDPETLHETLEQYTDVIAAELHQLLGVEQPETDG</sequence>
<dbReference type="Proteomes" id="UP000050535">
    <property type="component" value="Unassembled WGS sequence"/>
</dbReference>
<dbReference type="InterPro" id="IPR043952">
    <property type="entry name" value="DUF5783"/>
</dbReference>
<keyword evidence="2" id="KW-1185">Reference proteome</keyword>
<organism evidence="1 2">
    <name type="scientific">Halolamina pelagica</name>
    <dbReference type="NCBI Taxonomy" id="699431"/>
    <lineage>
        <taxon>Archaea</taxon>
        <taxon>Methanobacteriati</taxon>
        <taxon>Methanobacteriota</taxon>
        <taxon>Stenosarchaea group</taxon>
        <taxon>Halobacteria</taxon>
        <taxon>Halobacteriales</taxon>
        <taxon>Haloferacaceae</taxon>
    </lineage>
</organism>
<dbReference type="Pfam" id="PF19095">
    <property type="entry name" value="DUF5783"/>
    <property type="match status" value="1"/>
</dbReference>
<name>A0A0N8HZU6_9EURY</name>
<reference evidence="2" key="1">
    <citation type="submission" date="2013-11" db="EMBL/GenBank/DDBJ databases">
        <authorList>
            <person name="Hoang H.T."/>
            <person name="Killian M.L."/>
            <person name="Madson D.M."/>
            <person name="Arruda P.H.E."/>
            <person name="Sun D."/>
            <person name="Schwartz K.J."/>
            <person name="Yoon K."/>
        </authorList>
    </citation>
    <scope>NUCLEOTIDE SEQUENCE [LARGE SCALE GENOMIC DNA]</scope>
    <source>
        <strain evidence="2">CDK2</strain>
    </source>
</reference>
<dbReference type="EMBL" id="LGUC01000001">
    <property type="protein sequence ID" value="KPN30491.1"/>
    <property type="molecule type" value="Genomic_DNA"/>
</dbReference>
<dbReference type="RefSeq" id="WP_054583450.1">
    <property type="nucleotide sequence ID" value="NZ_LGUC01000001.1"/>
</dbReference>
<evidence type="ECO:0000313" key="2">
    <source>
        <dbReference type="Proteomes" id="UP000050535"/>
    </source>
</evidence>
<protein>
    <submittedName>
        <fullName evidence="1">Uncharacterized protein</fullName>
    </submittedName>
</protein>
<proteinExistence type="predicted"/>
<dbReference type="STRING" id="699431.SY89_01226"/>
<gene>
    <name evidence="1" type="ORF">SY89_01226</name>
</gene>
<accession>A0A0N8HZU6</accession>
<dbReference type="PATRIC" id="fig|699431.3.peg.1253"/>
<evidence type="ECO:0000313" key="1">
    <source>
        <dbReference type="EMBL" id="KPN30491.1"/>
    </source>
</evidence>
<comment type="caution">
    <text evidence="1">The sequence shown here is derived from an EMBL/GenBank/DDBJ whole genome shotgun (WGS) entry which is preliminary data.</text>
</comment>